<protein>
    <submittedName>
        <fullName evidence="1">Uncharacterized protein</fullName>
    </submittedName>
</protein>
<organism evidence="1 2">
    <name type="scientific">Fusobacterium equinum</name>
    <dbReference type="NCBI Taxonomy" id="134605"/>
    <lineage>
        <taxon>Bacteria</taxon>
        <taxon>Fusobacteriati</taxon>
        <taxon>Fusobacteriota</taxon>
        <taxon>Fusobacteriia</taxon>
        <taxon>Fusobacteriales</taxon>
        <taxon>Fusobacteriaceae</taxon>
        <taxon>Fusobacterium</taxon>
    </lineage>
</organism>
<dbReference type="PANTHER" id="PTHR30087:SF1">
    <property type="entry name" value="HYPOTHETICAL CYTOSOLIC PROTEIN"/>
    <property type="match status" value="1"/>
</dbReference>
<dbReference type="InterPro" id="IPR007553">
    <property type="entry name" value="2-thiour_desulf"/>
</dbReference>
<dbReference type="EMBL" id="LRPX01000069">
    <property type="protein sequence ID" value="KXA13498.1"/>
    <property type="molecule type" value="Genomic_DNA"/>
</dbReference>
<dbReference type="STRING" id="134605.HMPREF3206_01400"/>
<dbReference type="Proteomes" id="UP000070617">
    <property type="component" value="Unassembled WGS sequence"/>
</dbReference>
<comment type="caution">
    <text evidence="1">The sequence shown here is derived from an EMBL/GenBank/DDBJ whole genome shotgun (WGS) entry which is preliminary data.</text>
</comment>
<keyword evidence="2" id="KW-1185">Reference proteome</keyword>
<proteinExistence type="predicted"/>
<sequence>MSKEKILISACLLGIPCRYDGKDNKIEKLSSLQEYYDFVPVCPEQLGGLSTPRCPCEIQGNKVISKEGKDCSEEFQKGAEESLKLIKKWKIQKAILKAKSPSCGYGFIYDGSFTRKLIKGNGYTANLLEKEGVSIFCETELDKIFKEVYNKLTIK</sequence>
<evidence type="ECO:0000313" key="2">
    <source>
        <dbReference type="Proteomes" id="UP000070617"/>
    </source>
</evidence>
<dbReference type="AlphaFoldDB" id="A0A133NB41"/>
<name>A0A133NB41_9FUSO</name>
<reference evidence="2" key="1">
    <citation type="submission" date="2016-01" db="EMBL/GenBank/DDBJ databases">
        <authorList>
            <person name="Mitreva M."/>
            <person name="Pepin K.H."/>
            <person name="Mihindukulasuriya K.A."/>
            <person name="Fulton R."/>
            <person name="Fronick C."/>
            <person name="O'Laughlin M."/>
            <person name="Miner T."/>
            <person name="Herter B."/>
            <person name="Rosa B.A."/>
            <person name="Cordes M."/>
            <person name="Tomlinson C."/>
            <person name="Wollam A."/>
            <person name="Palsikar V.B."/>
            <person name="Mardis E.R."/>
            <person name="Wilson R.K."/>
        </authorList>
    </citation>
    <scope>NUCLEOTIDE SEQUENCE [LARGE SCALE GENOMIC DNA]</scope>
    <source>
        <strain evidence="2">CMW8396</strain>
    </source>
</reference>
<evidence type="ECO:0000313" key="1">
    <source>
        <dbReference type="EMBL" id="KXA13498.1"/>
    </source>
</evidence>
<dbReference type="PATRIC" id="fig|134605.3.peg.1387"/>
<gene>
    <name evidence="1" type="ORF">HMPREF3206_01400</name>
</gene>
<dbReference type="Pfam" id="PF04463">
    <property type="entry name" value="2-thiour_desulf"/>
    <property type="match status" value="1"/>
</dbReference>
<accession>A0A133NB41</accession>
<dbReference type="PANTHER" id="PTHR30087">
    <property type="entry name" value="INNER MEMBRANE PROTEIN"/>
    <property type="match status" value="1"/>
</dbReference>
<dbReference type="RefSeq" id="WP_008801688.1">
    <property type="nucleotide sequence ID" value="NZ_KQ956559.1"/>
</dbReference>